<evidence type="ECO:0000256" key="4">
    <source>
        <dbReference type="ARBA" id="ARBA00013122"/>
    </source>
</evidence>
<dbReference type="PANTHER" id="PTHR11035">
    <property type="entry name" value="VERY-LONG-CHAIN (3R)-3-HYDROXYACYL-COA DEHYDRATASE"/>
    <property type="match status" value="1"/>
</dbReference>
<evidence type="ECO:0000256" key="12">
    <source>
        <dbReference type="ARBA" id="ARBA00023239"/>
    </source>
</evidence>
<name>A0A453DZ71_AEGTS</name>
<keyword evidence="9" id="KW-0443">Lipid metabolism</keyword>
<dbReference type="GO" id="GO:0030497">
    <property type="term" value="P:fatty acid elongation"/>
    <property type="evidence" value="ECO:0007669"/>
    <property type="project" value="TreeGrafter"/>
</dbReference>
<dbReference type="EnsemblPlants" id="AET3Gv20165600.17">
    <property type="protein sequence ID" value="AET3Gv20165600.17"/>
    <property type="gene ID" value="AET3Gv20165600"/>
</dbReference>
<accession>A0A453DZ71</accession>
<evidence type="ECO:0000256" key="14">
    <source>
        <dbReference type="SAM" id="Phobius"/>
    </source>
</evidence>
<evidence type="ECO:0000256" key="13">
    <source>
        <dbReference type="ARBA" id="ARBA00036671"/>
    </source>
</evidence>
<keyword evidence="16" id="KW-1185">Reference proteome</keyword>
<dbReference type="AlphaFoldDB" id="A0A453DZ71"/>
<evidence type="ECO:0000256" key="5">
    <source>
        <dbReference type="ARBA" id="ARBA00022516"/>
    </source>
</evidence>
<evidence type="ECO:0000256" key="3">
    <source>
        <dbReference type="ARBA" id="ARBA00007811"/>
    </source>
</evidence>
<evidence type="ECO:0000256" key="11">
    <source>
        <dbReference type="ARBA" id="ARBA00023160"/>
    </source>
</evidence>
<evidence type="ECO:0000256" key="8">
    <source>
        <dbReference type="ARBA" id="ARBA00022989"/>
    </source>
</evidence>
<reference evidence="15" key="4">
    <citation type="submission" date="2019-03" db="UniProtKB">
        <authorList>
            <consortium name="EnsemblPlants"/>
        </authorList>
    </citation>
    <scope>IDENTIFICATION</scope>
</reference>
<dbReference type="Gramene" id="AET3Gv20165600.17">
    <property type="protein sequence ID" value="AET3Gv20165600.17"/>
    <property type="gene ID" value="AET3Gv20165600"/>
</dbReference>
<dbReference type="Proteomes" id="UP000015105">
    <property type="component" value="Chromosome 3D"/>
</dbReference>
<reference evidence="16" key="1">
    <citation type="journal article" date="2014" name="Science">
        <title>Ancient hybridizations among the ancestral genomes of bread wheat.</title>
        <authorList>
            <consortium name="International Wheat Genome Sequencing Consortium,"/>
            <person name="Marcussen T."/>
            <person name="Sandve S.R."/>
            <person name="Heier L."/>
            <person name="Spannagl M."/>
            <person name="Pfeifer M."/>
            <person name="Jakobsen K.S."/>
            <person name="Wulff B.B."/>
            <person name="Steuernagel B."/>
            <person name="Mayer K.F."/>
            <person name="Olsen O.A."/>
        </authorList>
    </citation>
    <scope>NUCLEOTIDE SEQUENCE [LARGE SCALE GENOMIC DNA]</scope>
    <source>
        <strain evidence="16">cv. AL8/78</strain>
    </source>
</reference>
<reference evidence="15" key="3">
    <citation type="journal article" date="2017" name="Nature">
        <title>Genome sequence of the progenitor of the wheat D genome Aegilops tauschii.</title>
        <authorList>
            <person name="Luo M.C."/>
            <person name="Gu Y.Q."/>
            <person name="Puiu D."/>
            <person name="Wang H."/>
            <person name="Twardziok S.O."/>
            <person name="Deal K.R."/>
            <person name="Huo N."/>
            <person name="Zhu T."/>
            <person name="Wang L."/>
            <person name="Wang Y."/>
            <person name="McGuire P.E."/>
            <person name="Liu S."/>
            <person name="Long H."/>
            <person name="Ramasamy R.K."/>
            <person name="Rodriguez J.C."/>
            <person name="Van S.L."/>
            <person name="Yuan L."/>
            <person name="Wang Z."/>
            <person name="Xia Z."/>
            <person name="Xiao L."/>
            <person name="Anderson O.D."/>
            <person name="Ouyang S."/>
            <person name="Liang Y."/>
            <person name="Zimin A.V."/>
            <person name="Pertea G."/>
            <person name="Qi P."/>
            <person name="Bennetzen J.L."/>
            <person name="Dai X."/>
            <person name="Dawson M.W."/>
            <person name="Muller H.G."/>
            <person name="Kugler K."/>
            <person name="Rivarola-Duarte L."/>
            <person name="Spannagl M."/>
            <person name="Mayer K.F.X."/>
            <person name="Lu F.H."/>
            <person name="Bevan M.W."/>
            <person name="Leroy P."/>
            <person name="Li P."/>
            <person name="You F.M."/>
            <person name="Sun Q."/>
            <person name="Liu Z."/>
            <person name="Lyons E."/>
            <person name="Wicker T."/>
            <person name="Salzberg S.L."/>
            <person name="Devos K.M."/>
            <person name="Dvorak J."/>
        </authorList>
    </citation>
    <scope>NUCLEOTIDE SEQUENCE [LARGE SCALE GENOMIC DNA]</scope>
    <source>
        <strain evidence="15">cv. AL8/78</strain>
    </source>
</reference>
<reference evidence="16" key="2">
    <citation type="journal article" date="2017" name="Nat. Plants">
        <title>The Aegilops tauschii genome reveals multiple impacts of transposons.</title>
        <authorList>
            <person name="Zhao G."/>
            <person name="Zou C."/>
            <person name="Li K."/>
            <person name="Wang K."/>
            <person name="Li T."/>
            <person name="Gao L."/>
            <person name="Zhang X."/>
            <person name="Wang H."/>
            <person name="Yang Z."/>
            <person name="Liu X."/>
            <person name="Jiang W."/>
            <person name="Mao L."/>
            <person name="Kong X."/>
            <person name="Jiao Y."/>
            <person name="Jia J."/>
        </authorList>
    </citation>
    <scope>NUCLEOTIDE SEQUENCE [LARGE SCALE GENOMIC DNA]</scope>
    <source>
        <strain evidence="16">cv. AL8/78</strain>
    </source>
</reference>
<evidence type="ECO:0000256" key="6">
    <source>
        <dbReference type="ARBA" id="ARBA00022692"/>
    </source>
</evidence>
<dbReference type="GO" id="GO:0042761">
    <property type="term" value="P:very long-chain fatty acid biosynthetic process"/>
    <property type="evidence" value="ECO:0007669"/>
    <property type="project" value="TreeGrafter"/>
</dbReference>
<proteinExistence type="inferred from homology"/>
<protein>
    <recommendedName>
        <fullName evidence="4">very-long-chain (3R)-3-hydroxyacyl-CoA dehydratase</fullName>
        <ecNumber evidence="4">4.2.1.134</ecNumber>
    </recommendedName>
</protein>
<organism evidence="15 16">
    <name type="scientific">Aegilops tauschii subsp. strangulata</name>
    <name type="common">Goatgrass</name>
    <dbReference type="NCBI Taxonomy" id="200361"/>
    <lineage>
        <taxon>Eukaryota</taxon>
        <taxon>Viridiplantae</taxon>
        <taxon>Streptophyta</taxon>
        <taxon>Embryophyta</taxon>
        <taxon>Tracheophyta</taxon>
        <taxon>Spermatophyta</taxon>
        <taxon>Magnoliopsida</taxon>
        <taxon>Liliopsida</taxon>
        <taxon>Poales</taxon>
        <taxon>Poaceae</taxon>
        <taxon>BOP clade</taxon>
        <taxon>Pooideae</taxon>
        <taxon>Triticodae</taxon>
        <taxon>Triticeae</taxon>
        <taxon>Triticinae</taxon>
        <taxon>Aegilops</taxon>
    </lineage>
</organism>
<feature type="transmembrane region" description="Helical" evidence="14">
    <location>
        <begin position="12"/>
        <end position="32"/>
    </location>
</feature>
<sequence>MAGVGSAVRRLYLSVYNWVVFVGWAQVLYYAVTALLDGGHEGVYAAVERPLQLAQTAAVMEVCFSSLIFFPPLSHLFELTPSFKL</sequence>
<comment type="subcellular location">
    <subcellularLocation>
        <location evidence="1">Membrane</location>
        <topology evidence="1">Multi-pass membrane protein</topology>
    </subcellularLocation>
</comment>
<keyword evidence="8 14" id="KW-1133">Transmembrane helix</keyword>
<comment type="similarity">
    <text evidence="3">Belongs to the very long-chain fatty acids dehydratase HACD family.</text>
</comment>
<evidence type="ECO:0000313" key="16">
    <source>
        <dbReference type="Proteomes" id="UP000015105"/>
    </source>
</evidence>
<dbReference type="UniPathway" id="UPA00094"/>
<keyword evidence="5" id="KW-0444">Lipid biosynthesis</keyword>
<evidence type="ECO:0000256" key="10">
    <source>
        <dbReference type="ARBA" id="ARBA00023136"/>
    </source>
</evidence>
<dbReference type="GO" id="GO:0102158">
    <property type="term" value="F:very-long-chain (3R)-3-hydroxyacyl-CoA dehydratase activity"/>
    <property type="evidence" value="ECO:0007669"/>
    <property type="project" value="UniProtKB-EC"/>
</dbReference>
<keyword evidence="7" id="KW-0276">Fatty acid metabolism</keyword>
<dbReference type="PANTHER" id="PTHR11035:SF3">
    <property type="entry name" value="VERY-LONG-CHAIN (3R)-3-HYDROXYACYL-COA DEHYDRATASE"/>
    <property type="match status" value="1"/>
</dbReference>
<dbReference type="EC" id="4.2.1.134" evidence="4"/>
<comment type="catalytic activity">
    <reaction evidence="13">
        <text>a very-long-chain (3R)-3-hydroxyacyl-CoA = a very-long-chain (2E)-enoyl-CoA + H2O</text>
        <dbReference type="Rhea" id="RHEA:45812"/>
        <dbReference type="ChEBI" id="CHEBI:15377"/>
        <dbReference type="ChEBI" id="CHEBI:83728"/>
        <dbReference type="ChEBI" id="CHEBI:85440"/>
        <dbReference type="EC" id="4.2.1.134"/>
    </reaction>
</comment>
<dbReference type="InterPro" id="IPR007482">
    <property type="entry name" value="Tyr_Pase-like_PTPLA"/>
</dbReference>
<dbReference type="GO" id="GO:0005789">
    <property type="term" value="C:endoplasmic reticulum membrane"/>
    <property type="evidence" value="ECO:0007669"/>
    <property type="project" value="TreeGrafter"/>
</dbReference>
<keyword evidence="11" id="KW-0275">Fatty acid biosynthesis</keyword>
<comment type="pathway">
    <text evidence="2">Lipid metabolism; fatty acid biosynthesis.</text>
</comment>
<evidence type="ECO:0000256" key="1">
    <source>
        <dbReference type="ARBA" id="ARBA00004141"/>
    </source>
</evidence>
<evidence type="ECO:0000256" key="9">
    <source>
        <dbReference type="ARBA" id="ARBA00023098"/>
    </source>
</evidence>
<evidence type="ECO:0000256" key="7">
    <source>
        <dbReference type="ARBA" id="ARBA00022832"/>
    </source>
</evidence>
<keyword evidence="10 14" id="KW-0472">Membrane</keyword>
<keyword evidence="12" id="KW-0456">Lyase</keyword>
<reference evidence="15" key="5">
    <citation type="journal article" date="2021" name="G3 (Bethesda)">
        <title>Aegilops tauschii genome assembly Aet v5.0 features greater sequence contiguity and improved annotation.</title>
        <authorList>
            <person name="Wang L."/>
            <person name="Zhu T."/>
            <person name="Rodriguez J.C."/>
            <person name="Deal K.R."/>
            <person name="Dubcovsky J."/>
            <person name="McGuire P.E."/>
            <person name="Lux T."/>
            <person name="Spannagl M."/>
            <person name="Mayer K.F.X."/>
            <person name="Baldrich P."/>
            <person name="Meyers B.C."/>
            <person name="Huo N."/>
            <person name="Gu Y.Q."/>
            <person name="Zhou H."/>
            <person name="Devos K.M."/>
            <person name="Bennetzen J.L."/>
            <person name="Unver T."/>
            <person name="Budak H."/>
            <person name="Gulick P.J."/>
            <person name="Galiba G."/>
            <person name="Kalapos B."/>
            <person name="Nelson D.R."/>
            <person name="Li P."/>
            <person name="You F.M."/>
            <person name="Luo M.C."/>
            <person name="Dvorak J."/>
        </authorList>
    </citation>
    <scope>NUCLEOTIDE SEQUENCE [LARGE SCALE GENOMIC DNA]</scope>
    <source>
        <strain evidence="15">cv. AL8/78</strain>
    </source>
</reference>
<evidence type="ECO:0000313" key="15">
    <source>
        <dbReference type="EnsemblPlants" id="AET3Gv20165600.17"/>
    </source>
</evidence>
<evidence type="ECO:0000256" key="2">
    <source>
        <dbReference type="ARBA" id="ARBA00005194"/>
    </source>
</evidence>
<keyword evidence="6 14" id="KW-0812">Transmembrane</keyword>
<dbReference type="GO" id="GO:0030148">
    <property type="term" value="P:sphingolipid biosynthetic process"/>
    <property type="evidence" value="ECO:0007669"/>
    <property type="project" value="TreeGrafter"/>
</dbReference>